<evidence type="ECO:0000313" key="2">
    <source>
        <dbReference type="EMBL" id="CUG92741.1"/>
    </source>
</evidence>
<accession>A0A0S4JR62</accession>
<feature type="region of interest" description="Disordered" evidence="1">
    <location>
        <begin position="138"/>
        <end position="292"/>
    </location>
</feature>
<evidence type="ECO:0000313" key="3">
    <source>
        <dbReference type="Proteomes" id="UP000051952"/>
    </source>
</evidence>
<gene>
    <name evidence="2" type="ORF">BSAL_39135</name>
</gene>
<feature type="compositionally biased region" description="Polar residues" evidence="1">
    <location>
        <begin position="269"/>
        <end position="278"/>
    </location>
</feature>
<feature type="compositionally biased region" description="Basic residues" evidence="1">
    <location>
        <begin position="191"/>
        <end position="203"/>
    </location>
</feature>
<feature type="region of interest" description="Disordered" evidence="1">
    <location>
        <begin position="1"/>
        <end position="26"/>
    </location>
</feature>
<organism evidence="2 3">
    <name type="scientific">Bodo saltans</name>
    <name type="common">Flagellated protozoan</name>
    <dbReference type="NCBI Taxonomy" id="75058"/>
    <lineage>
        <taxon>Eukaryota</taxon>
        <taxon>Discoba</taxon>
        <taxon>Euglenozoa</taxon>
        <taxon>Kinetoplastea</taxon>
        <taxon>Metakinetoplastina</taxon>
        <taxon>Eubodonida</taxon>
        <taxon>Bodonidae</taxon>
        <taxon>Bodo</taxon>
    </lineage>
</organism>
<dbReference type="Proteomes" id="UP000051952">
    <property type="component" value="Unassembled WGS sequence"/>
</dbReference>
<evidence type="ECO:0000256" key="1">
    <source>
        <dbReference type="SAM" id="MobiDB-lite"/>
    </source>
</evidence>
<sequence>MDDDFDDNDELNDGVALSSHQHSPHVPEQLGNVFRASSAMTIRYVPPVDFLPAVFVEQYADVLMIVDRYAQLYHKFHVGGGQRDPQLIVKDEDTQRSERELLESRIRQLEADVTVRDDTIAALKQQLVAWRTTGRDRTKFDPARLDDTITTNATMNRRRNDDGDVSSSDHSQVPITAPTRDMPAGDDQNHQRRSSPRRERRRQLQPPQRAVQPIVPQFDAMSPPQVPRREQPTPLVPLDASSPTDRPGRSAPPPNNRTVFGSAPPPPGSQRSLPTSIAQPPPPSANRLNSSNNAVAPDLLGLYAPPRQLFGVDPWKQPQQPTSDVIGPGGIPLPDVKDQYVPSSSSLRHPWGDLMQYT</sequence>
<dbReference type="OrthoDB" id="252073at2759"/>
<protein>
    <submittedName>
        <fullName evidence="2">Uncharacterized protein</fullName>
    </submittedName>
</protein>
<dbReference type="EMBL" id="CYKH01002080">
    <property type="protein sequence ID" value="CUG92741.1"/>
    <property type="molecule type" value="Genomic_DNA"/>
</dbReference>
<proteinExistence type="predicted"/>
<dbReference type="AlphaFoldDB" id="A0A0S4JR62"/>
<name>A0A0S4JR62_BODSA</name>
<reference evidence="3" key="1">
    <citation type="submission" date="2015-09" db="EMBL/GenBank/DDBJ databases">
        <authorList>
            <consortium name="Pathogen Informatics"/>
        </authorList>
    </citation>
    <scope>NUCLEOTIDE SEQUENCE [LARGE SCALE GENOMIC DNA]</scope>
    <source>
        <strain evidence="3">Lake Konstanz</strain>
    </source>
</reference>
<feature type="compositionally biased region" description="Polar residues" evidence="1">
    <location>
        <begin position="165"/>
        <end position="174"/>
    </location>
</feature>
<keyword evidence="3" id="KW-1185">Reference proteome</keyword>
<feature type="compositionally biased region" description="Basic and acidic residues" evidence="1">
    <location>
        <begin position="138"/>
        <end position="147"/>
    </location>
</feature>
<feature type="region of interest" description="Disordered" evidence="1">
    <location>
        <begin position="312"/>
        <end position="358"/>
    </location>
</feature>
<feature type="compositionally biased region" description="Acidic residues" evidence="1">
    <location>
        <begin position="1"/>
        <end position="12"/>
    </location>
</feature>
<dbReference type="VEuPathDB" id="TriTrypDB:BSAL_39135"/>